<dbReference type="Gene3D" id="1.10.3680.10">
    <property type="entry name" value="TerB-like"/>
    <property type="match status" value="1"/>
</dbReference>
<evidence type="ECO:0000259" key="2">
    <source>
        <dbReference type="Pfam" id="PF13280"/>
    </source>
</evidence>
<reference evidence="3 4" key="1">
    <citation type="journal article" date="2014" name="Nat. Commun.">
        <title>Physiological and genomic features of highly alkaliphilic hydrogen-utilizing Betaproteobacteria from a continental serpentinizing site.</title>
        <authorList>
            <person name="Suzuki S."/>
            <person name="Kuenen J.G."/>
            <person name="Schipper K."/>
            <person name="van der Velde S."/>
            <person name="Ishii S."/>
            <person name="Wu A."/>
            <person name="Sorokin D.Y."/>
            <person name="Tenney A."/>
            <person name="Meng X.Y."/>
            <person name="Morrill P.L."/>
            <person name="Kamagata Y."/>
            <person name="Muyzer G."/>
            <person name="Nealson K.H."/>
        </authorList>
    </citation>
    <scope>NUCLEOTIDE SEQUENCE [LARGE SCALE GENOMIC DNA]</scope>
    <source>
        <strain evidence="3 4">B1</strain>
    </source>
</reference>
<evidence type="ECO:0000256" key="1">
    <source>
        <dbReference type="SAM" id="MobiDB-lite"/>
    </source>
</evidence>
<evidence type="ECO:0000313" key="3">
    <source>
        <dbReference type="EMBL" id="BAO84288.1"/>
    </source>
</evidence>
<dbReference type="HOGENOM" id="CLU_982492_0_0_4"/>
<feature type="domain" description="WYL" evidence="2">
    <location>
        <begin position="76"/>
        <end position="129"/>
    </location>
</feature>
<dbReference type="AlphaFoldDB" id="A0A060NXN2"/>
<organism evidence="3 4">
    <name type="scientific">Serpentinimonas maccroryi</name>
    <dbReference type="NCBI Taxonomy" id="1458426"/>
    <lineage>
        <taxon>Bacteria</taxon>
        <taxon>Pseudomonadati</taxon>
        <taxon>Pseudomonadota</taxon>
        <taxon>Betaproteobacteria</taxon>
        <taxon>Burkholderiales</taxon>
        <taxon>Comamonadaceae</taxon>
        <taxon>Serpentinimonas</taxon>
    </lineage>
</organism>
<dbReference type="Pfam" id="PF13280">
    <property type="entry name" value="WYL"/>
    <property type="match status" value="1"/>
</dbReference>
<accession>A0A060NXN2</accession>
<keyword evidence="4" id="KW-1185">Reference proteome</keyword>
<dbReference type="OrthoDB" id="8549735at2"/>
<dbReference type="STRING" id="1458426.SMCB_2060"/>
<dbReference type="Proteomes" id="UP000066014">
    <property type="component" value="Chromosome"/>
</dbReference>
<evidence type="ECO:0000313" key="4">
    <source>
        <dbReference type="Proteomes" id="UP000066014"/>
    </source>
</evidence>
<gene>
    <name evidence="3" type="ORF">SMCB_2060</name>
</gene>
<sequence>MELLYLLVAGVVIWYACKLIAKSGNASAKHNGSVNQTPITPATSHNENCASQHPIDVEDRDEWEGSFWEVAQPLPAKAKLRLSYTDGADRKTERSVEVRQFGAFGEHVLIIGHCAKRNATRTFRSDRISFCIDEDTGEIVSDIRTYLQSKYNDSPDRTKDQLLVDEYDTLRVLLYIGKADGQLRSAEKAVIRDTCVALTRDSRLTDKSIDELLLSMSVPTPQAFKLAVGRLSKRDAGTQAVVIAAAEKMVATQKAVHASEQDAIDYMRKRFSGNAGIAQISHP</sequence>
<dbReference type="InterPro" id="IPR026881">
    <property type="entry name" value="WYL_dom"/>
</dbReference>
<name>A0A060NXN2_9BURK</name>
<feature type="region of interest" description="Disordered" evidence="1">
    <location>
        <begin position="26"/>
        <end position="50"/>
    </location>
</feature>
<dbReference type="InterPro" id="IPR029024">
    <property type="entry name" value="TerB-like"/>
</dbReference>
<proteinExistence type="predicted"/>
<dbReference type="EMBL" id="AP014569">
    <property type="protein sequence ID" value="BAO84288.1"/>
    <property type="molecule type" value="Genomic_DNA"/>
</dbReference>
<dbReference type="RefSeq" id="WP_144400341.1">
    <property type="nucleotide sequence ID" value="NZ_AP014569.1"/>
</dbReference>
<dbReference type="KEGG" id="cbab:SMCB_2060"/>
<protein>
    <submittedName>
        <fullName evidence="3">Predicted transcriptional regulator</fullName>
    </submittedName>
</protein>